<dbReference type="AlphaFoldDB" id="A0AAD9S446"/>
<feature type="compositionally biased region" description="Pro residues" evidence="4">
    <location>
        <begin position="737"/>
        <end position="747"/>
    </location>
</feature>
<dbReference type="SMART" id="SM00248">
    <property type="entry name" value="ANK"/>
    <property type="match status" value="4"/>
</dbReference>
<feature type="repeat" description="ANK" evidence="3">
    <location>
        <begin position="507"/>
        <end position="539"/>
    </location>
</feature>
<gene>
    <name evidence="5" type="ORF">N8I77_012134</name>
</gene>
<dbReference type="EMBL" id="JAUJFL010000008">
    <property type="protein sequence ID" value="KAK2598745.1"/>
    <property type="molecule type" value="Genomic_DNA"/>
</dbReference>
<feature type="repeat" description="ANK" evidence="3">
    <location>
        <begin position="607"/>
        <end position="639"/>
    </location>
</feature>
<protein>
    <recommendedName>
        <fullName evidence="7">Ankyrin repeat protein</fullName>
    </recommendedName>
</protein>
<comment type="caution">
    <text evidence="5">The sequence shown here is derived from an EMBL/GenBank/DDBJ whole genome shotgun (WGS) entry which is preliminary data.</text>
</comment>
<feature type="compositionally biased region" description="Low complexity" evidence="4">
    <location>
        <begin position="578"/>
        <end position="589"/>
    </location>
</feature>
<evidence type="ECO:0000256" key="3">
    <source>
        <dbReference type="PROSITE-ProRule" id="PRU00023"/>
    </source>
</evidence>
<evidence type="ECO:0008006" key="7">
    <source>
        <dbReference type="Google" id="ProtNLM"/>
    </source>
</evidence>
<feature type="repeat" description="ANK" evidence="3">
    <location>
        <begin position="473"/>
        <end position="506"/>
    </location>
</feature>
<keyword evidence="6" id="KW-1185">Reference proteome</keyword>
<feature type="region of interest" description="Disordered" evidence="4">
    <location>
        <begin position="573"/>
        <end position="599"/>
    </location>
</feature>
<name>A0AAD9S446_PHOAM</name>
<dbReference type="Gene3D" id="1.25.40.20">
    <property type="entry name" value="Ankyrin repeat-containing domain"/>
    <property type="match status" value="2"/>
</dbReference>
<feature type="compositionally biased region" description="Polar residues" evidence="4">
    <location>
        <begin position="220"/>
        <end position="231"/>
    </location>
</feature>
<feature type="region of interest" description="Disordered" evidence="4">
    <location>
        <begin position="701"/>
        <end position="754"/>
    </location>
</feature>
<reference evidence="5" key="1">
    <citation type="submission" date="2023-06" db="EMBL/GenBank/DDBJ databases">
        <authorList>
            <person name="Noh H."/>
        </authorList>
    </citation>
    <scope>NUCLEOTIDE SEQUENCE</scope>
    <source>
        <strain evidence="5">DUCC20226</strain>
    </source>
</reference>
<accession>A0AAD9S446</accession>
<proteinExistence type="predicted"/>
<sequence length="754" mass="84740">MPDPLTAIGSASAIVQLIGSLSSGLRTLRDAVAAIKDAPRIVKRMEVKIEHLGRSIRLLEQYFQQRPSKIPFETELYELIQEIAQSCISPLTIIYEKLPSRSAKNMNQAFTLWLNDNSITQATNHIDEYIPYLNLLVQTLNLFKADQTDELLRDIAGKLKQTARQRQPNQDAALHEVDRQALETTLKVRKFANSAATYVVQSVSATGTTSSRNIAPPRSGHTNSASKTSPIPSLPRSRRQLEYEWEQNRKDLEGLMGYHLFESAEKIQRRALYIKEELSSHHAVPFEQEERDEMEEQLADILIQCKTEGSTEQALSLLEKKINHEYSSDGAAQDLNLLALPSSSASRHRRLSLHSKLGRLYKDTCQMDRAEEHLRIAFDAYAIEDPRDVPKIQEVGEELLELHDYRVEFGDTEHRPVFISQLQGFKKELESVMGGPLVPRRTSCDKALEWCESEDIAVSKENEDPRFDILDEEGSSPLHHAAERCHDEAALQQMMENSYTLENPDDNGDTPLLIAAGCSNTTALSVLLQKGASVKARDRQYQTPLHRSQKPAVTKFLLQHRLRRASTMTIGLDDGRRFSSSSSSTFTTSPPNSIPDQDLDIDAQDSHKKTALYLACSQGRDRIVRLLLQAGANPNIPAHDHTPLAATIESQARSYIEYPKKKVEIVAALVSRGADPEAEKKLLRNAKGMQREILKALEGRSGSQLLQSKKSEDWSIDPRRDSGYQLSVSSSATKPQLDPPDFGPDWPPEFDKER</sequence>
<evidence type="ECO:0000256" key="1">
    <source>
        <dbReference type="ARBA" id="ARBA00022737"/>
    </source>
</evidence>
<feature type="compositionally biased region" description="Polar residues" evidence="4">
    <location>
        <begin position="724"/>
        <end position="734"/>
    </location>
</feature>
<evidence type="ECO:0000313" key="5">
    <source>
        <dbReference type="EMBL" id="KAK2598745.1"/>
    </source>
</evidence>
<evidence type="ECO:0000313" key="6">
    <source>
        <dbReference type="Proteomes" id="UP001265746"/>
    </source>
</evidence>
<evidence type="ECO:0000256" key="4">
    <source>
        <dbReference type="SAM" id="MobiDB-lite"/>
    </source>
</evidence>
<feature type="region of interest" description="Disordered" evidence="4">
    <location>
        <begin position="206"/>
        <end position="238"/>
    </location>
</feature>
<dbReference type="PROSITE" id="PS50297">
    <property type="entry name" value="ANK_REP_REGION"/>
    <property type="match status" value="2"/>
</dbReference>
<dbReference type="Pfam" id="PF12796">
    <property type="entry name" value="Ank_2"/>
    <property type="match status" value="2"/>
</dbReference>
<dbReference type="SUPFAM" id="SSF48403">
    <property type="entry name" value="Ankyrin repeat"/>
    <property type="match status" value="1"/>
</dbReference>
<keyword evidence="2 3" id="KW-0040">ANK repeat</keyword>
<keyword evidence="1" id="KW-0677">Repeat</keyword>
<dbReference type="Proteomes" id="UP001265746">
    <property type="component" value="Unassembled WGS sequence"/>
</dbReference>
<dbReference type="InterPro" id="IPR036770">
    <property type="entry name" value="Ankyrin_rpt-contain_sf"/>
</dbReference>
<dbReference type="PROSITE" id="PS50088">
    <property type="entry name" value="ANK_REPEAT"/>
    <property type="match status" value="3"/>
</dbReference>
<dbReference type="PANTHER" id="PTHR24198">
    <property type="entry name" value="ANKYRIN REPEAT AND PROTEIN KINASE DOMAIN-CONTAINING PROTEIN"/>
    <property type="match status" value="1"/>
</dbReference>
<dbReference type="InterPro" id="IPR002110">
    <property type="entry name" value="Ankyrin_rpt"/>
</dbReference>
<feature type="compositionally biased region" description="Basic and acidic residues" evidence="4">
    <location>
        <begin position="709"/>
        <end position="722"/>
    </location>
</feature>
<organism evidence="5 6">
    <name type="scientific">Phomopsis amygdali</name>
    <name type="common">Fusicoccum amygdali</name>
    <dbReference type="NCBI Taxonomy" id="1214568"/>
    <lineage>
        <taxon>Eukaryota</taxon>
        <taxon>Fungi</taxon>
        <taxon>Dikarya</taxon>
        <taxon>Ascomycota</taxon>
        <taxon>Pezizomycotina</taxon>
        <taxon>Sordariomycetes</taxon>
        <taxon>Sordariomycetidae</taxon>
        <taxon>Diaporthales</taxon>
        <taxon>Diaporthaceae</taxon>
        <taxon>Diaporthe</taxon>
    </lineage>
</organism>
<dbReference type="PANTHER" id="PTHR24198:SF165">
    <property type="entry name" value="ANKYRIN REPEAT-CONTAINING PROTEIN-RELATED"/>
    <property type="match status" value="1"/>
</dbReference>
<evidence type="ECO:0000256" key="2">
    <source>
        <dbReference type="ARBA" id="ARBA00023043"/>
    </source>
</evidence>